<feature type="region of interest" description="Disordered" evidence="13">
    <location>
        <begin position="822"/>
        <end position="884"/>
    </location>
</feature>
<feature type="region of interest" description="Disordered" evidence="13">
    <location>
        <begin position="631"/>
        <end position="699"/>
    </location>
</feature>
<dbReference type="PANTHER" id="PTHR30313">
    <property type="entry name" value="DNA PRIMASE"/>
    <property type="match status" value="1"/>
</dbReference>
<dbReference type="Gene3D" id="3.90.980.10">
    <property type="entry name" value="DNA primase, catalytic core, N-terminal domain"/>
    <property type="match status" value="1"/>
</dbReference>
<dbReference type="SUPFAM" id="SSF56731">
    <property type="entry name" value="DNA primase core"/>
    <property type="match status" value="1"/>
</dbReference>
<dbReference type="AlphaFoldDB" id="A0A921KBY6"/>
<dbReference type="InterPro" id="IPR006171">
    <property type="entry name" value="TOPRIM_dom"/>
</dbReference>
<evidence type="ECO:0000256" key="11">
    <source>
        <dbReference type="ARBA" id="ARBA00023163"/>
    </source>
</evidence>
<evidence type="ECO:0000313" key="15">
    <source>
        <dbReference type="EMBL" id="HJF17724.1"/>
    </source>
</evidence>
<feature type="compositionally biased region" description="Low complexity" evidence="13">
    <location>
        <begin position="667"/>
        <end position="690"/>
    </location>
</feature>
<protein>
    <recommendedName>
        <fullName evidence="12">DNA primase</fullName>
        <ecNumber evidence="12">2.7.7.101</ecNumber>
    </recommendedName>
</protein>
<evidence type="ECO:0000256" key="10">
    <source>
        <dbReference type="ARBA" id="ARBA00023125"/>
    </source>
</evidence>
<dbReference type="InterPro" id="IPR050219">
    <property type="entry name" value="DnaG_primase"/>
</dbReference>
<name>A0A921KBY6_9BIFI</name>
<dbReference type="InterPro" id="IPR034151">
    <property type="entry name" value="TOPRIM_DnaG_bac"/>
</dbReference>
<feature type="domain" description="Toprim" evidence="14">
    <location>
        <begin position="265"/>
        <end position="369"/>
    </location>
</feature>
<feature type="compositionally biased region" description="Low complexity" evidence="13">
    <location>
        <begin position="842"/>
        <end position="856"/>
    </location>
</feature>
<comment type="similarity">
    <text evidence="12">Belongs to the DnaG primase family.</text>
</comment>
<dbReference type="InterPro" id="IPR013264">
    <property type="entry name" value="DNAG_N"/>
</dbReference>
<proteinExistence type="inferred from homology"/>
<dbReference type="HAMAP" id="MF_00974">
    <property type="entry name" value="DNA_primase_DnaG"/>
    <property type="match status" value="1"/>
</dbReference>
<dbReference type="NCBIfam" id="TIGR01391">
    <property type="entry name" value="dnaG"/>
    <property type="match status" value="1"/>
</dbReference>
<dbReference type="Gene3D" id="3.90.580.10">
    <property type="entry name" value="Zinc finger, CHC2-type domain"/>
    <property type="match status" value="1"/>
</dbReference>
<reference evidence="15" key="2">
    <citation type="submission" date="2021-09" db="EMBL/GenBank/DDBJ databases">
        <authorList>
            <person name="Gilroy R."/>
        </authorList>
    </citation>
    <scope>NUCLEOTIDE SEQUENCE</scope>
    <source>
        <strain evidence="15">578</strain>
    </source>
</reference>
<comment type="caution">
    <text evidence="15">The sequence shown here is derived from an EMBL/GenBank/DDBJ whole genome shotgun (WGS) entry which is preliminary data.</text>
</comment>
<dbReference type="PROSITE" id="PS50880">
    <property type="entry name" value="TOPRIM"/>
    <property type="match status" value="1"/>
</dbReference>
<keyword evidence="9" id="KW-0460">Magnesium</keyword>
<dbReference type="SUPFAM" id="SSF57783">
    <property type="entry name" value="Zinc beta-ribbon"/>
    <property type="match status" value="1"/>
</dbReference>
<dbReference type="Pfam" id="PF13662">
    <property type="entry name" value="Toprim_4"/>
    <property type="match status" value="1"/>
</dbReference>
<dbReference type="Gene3D" id="3.40.1360.10">
    <property type="match status" value="1"/>
</dbReference>
<sequence length="884" mass="95787">MAGRIKQEDIELVRQRADLNEIVSETVQLRRSGAGEYMGLCPFHDEKTPSFAVRPSMGTWHCFGCGKGGDVFGYIEERDSVGFADAVEILADKYGITLHYETPRGNSANPQRLGSPRSRLLQVCEETQKFFADNLFSDEALPARQLLAGRNFTKAQGEEFGCGYAPLGWDNLVRHLASKGFTYKEMVDAGVARQGNNGVYDYFRGRLTWPIRDITGRTLGFGARKLYDEDKIEAKYINTPDTQLYHKDQILFGIDKARESILKTRHVVVVEGYTDVMAMYFAGIKTAVATCGTAFGMNHQKIIRRLVLDDSLSGLAGMSEDSHEGAISPAARIYFTFDGDAAGQKAALRTYQFDSELLTQSYVVVAPDNLDPCDLRLQRGDEAVRALFSTQNTSKPVPLHEYVLRKQLTGYDFSNQLQQRAAVDRGVRIILSVRSSVAREGMLLTISKITGMDRDSVMRIYHSIAGTSANSSNYQWPRRSNASSRVSPWQKALEDASNPAYVSMSNREYFTRLLSSVQQVAMPWSNASGFLVHDALAENEQWVLAGLLQMPQAVNADLWENYMAADLFPHTVFAELFTRLKSLGALPSVGMPIPDWQHAVRKAVGPALEPVVNALIVLRLPLDFDSSSERGVLPGAVGRGGGVPSGRGGAGVAGGRGGSGIAGPGAAGPAVPAGGPGASSAGAAGASAPSQEQISKLRHEQTFPEVSPEQQFWITEQIVALIVTGYAGRIARLKNRMRAASSEEQLQLLQKVNTLETARIQMNAALKQMHIEPQKFDPKLGWLHQVESSIASVQQSQVVPSAVSAGSAPRTTAGAARMVEAPKPAAPVQQSGNSPVTSGAAQPSDGGQQSDSGQSGEVTVQPIDPNMLPPTFDQDGDDEEIADF</sequence>
<feature type="compositionally biased region" description="Gly residues" evidence="13">
    <location>
        <begin position="637"/>
        <end position="666"/>
    </location>
</feature>
<evidence type="ECO:0000256" key="2">
    <source>
        <dbReference type="ARBA" id="ARBA00022515"/>
    </source>
</evidence>
<dbReference type="GO" id="GO:0006269">
    <property type="term" value="P:DNA replication, synthesis of primer"/>
    <property type="evidence" value="ECO:0007669"/>
    <property type="project" value="UniProtKB-UniRule"/>
</dbReference>
<comment type="catalytic activity">
    <reaction evidence="12">
        <text>ssDNA + n NTP = ssDNA/pppN(pN)n-1 hybrid + (n-1) diphosphate.</text>
        <dbReference type="EC" id="2.7.7.101"/>
    </reaction>
</comment>
<comment type="subunit">
    <text evidence="12">Monomer. Interacts with DnaB.</text>
</comment>
<dbReference type="Pfam" id="PF01807">
    <property type="entry name" value="Zn_ribbon_DnaG"/>
    <property type="match status" value="1"/>
</dbReference>
<dbReference type="EC" id="2.7.7.101" evidence="12"/>
<dbReference type="GO" id="GO:1990077">
    <property type="term" value="C:primosome complex"/>
    <property type="evidence" value="ECO:0007669"/>
    <property type="project" value="UniProtKB-KW"/>
</dbReference>
<keyword evidence="7 12" id="KW-0863">Zinc-finger</keyword>
<dbReference type="GO" id="GO:0000428">
    <property type="term" value="C:DNA-directed RNA polymerase complex"/>
    <property type="evidence" value="ECO:0007669"/>
    <property type="project" value="UniProtKB-KW"/>
</dbReference>
<keyword evidence="11 12" id="KW-0804">Transcription</keyword>
<dbReference type="InterPro" id="IPR037068">
    <property type="entry name" value="DNA_primase_core_N_sf"/>
</dbReference>
<dbReference type="GO" id="GO:0003899">
    <property type="term" value="F:DNA-directed RNA polymerase activity"/>
    <property type="evidence" value="ECO:0007669"/>
    <property type="project" value="UniProtKB-UniRule"/>
</dbReference>
<dbReference type="GO" id="GO:0003677">
    <property type="term" value="F:DNA binding"/>
    <property type="evidence" value="ECO:0007669"/>
    <property type="project" value="UniProtKB-KW"/>
</dbReference>
<evidence type="ECO:0000256" key="7">
    <source>
        <dbReference type="ARBA" id="ARBA00022771"/>
    </source>
</evidence>
<dbReference type="SMART" id="SM00400">
    <property type="entry name" value="ZnF_CHCC"/>
    <property type="match status" value="1"/>
</dbReference>
<feature type="compositionally biased region" description="Polar residues" evidence="13">
    <location>
        <begin position="828"/>
        <end position="841"/>
    </location>
</feature>
<keyword evidence="6 12" id="KW-0479">Metal-binding</keyword>
<dbReference type="InterPro" id="IPR002694">
    <property type="entry name" value="Znf_CHC2"/>
</dbReference>
<accession>A0A921KBY6</accession>
<dbReference type="Proteomes" id="UP000715651">
    <property type="component" value="Unassembled WGS sequence"/>
</dbReference>
<evidence type="ECO:0000256" key="3">
    <source>
        <dbReference type="ARBA" id="ARBA00022679"/>
    </source>
</evidence>
<dbReference type="InterPro" id="IPR036977">
    <property type="entry name" value="DNA_primase_Znf_CHC2"/>
</dbReference>
<dbReference type="FunFam" id="3.90.580.10:FF:000001">
    <property type="entry name" value="DNA primase"/>
    <property type="match status" value="1"/>
</dbReference>
<dbReference type="SMART" id="SM00493">
    <property type="entry name" value="TOPRIM"/>
    <property type="match status" value="1"/>
</dbReference>
<gene>
    <name evidence="12 15" type="primary">dnaG</name>
    <name evidence="15" type="ORF">K8U78_00895</name>
</gene>
<evidence type="ECO:0000256" key="1">
    <source>
        <dbReference type="ARBA" id="ARBA00022478"/>
    </source>
</evidence>
<evidence type="ECO:0000256" key="8">
    <source>
        <dbReference type="ARBA" id="ARBA00022833"/>
    </source>
</evidence>
<comment type="function">
    <text evidence="12">RNA polymerase that catalyzes the synthesis of short RNA molecules used as primers for DNA polymerase during DNA replication.</text>
</comment>
<comment type="cofactor">
    <cofactor evidence="12">
        <name>Zn(2+)</name>
        <dbReference type="ChEBI" id="CHEBI:29105"/>
    </cofactor>
    <text evidence="12">Binds 1 zinc ion per monomer.</text>
</comment>
<keyword evidence="3 12" id="KW-0808">Transferase</keyword>
<evidence type="ECO:0000256" key="12">
    <source>
        <dbReference type="HAMAP-Rule" id="MF_00974"/>
    </source>
</evidence>
<keyword evidence="2 12" id="KW-0639">Primosome</keyword>
<evidence type="ECO:0000256" key="5">
    <source>
        <dbReference type="ARBA" id="ARBA00022705"/>
    </source>
</evidence>
<feature type="zinc finger region" description="CHC2-type" evidence="12">
    <location>
        <begin position="41"/>
        <end position="65"/>
    </location>
</feature>
<evidence type="ECO:0000259" key="14">
    <source>
        <dbReference type="PROSITE" id="PS50880"/>
    </source>
</evidence>
<dbReference type="InterPro" id="IPR030846">
    <property type="entry name" value="DnaG_bac"/>
</dbReference>
<dbReference type="InterPro" id="IPR006295">
    <property type="entry name" value="DNA_primase_DnaG"/>
</dbReference>
<dbReference type="GO" id="GO:0008270">
    <property type="term" value="F:zinc ion binding"/>
    <property type="evidence" value="ECO:0007669"/>
    <property type="project" value="UniProtKB-UniRule"/>
</dbReference>
<keyword evidence="10 12" id="KW-0238">DNA-binding</keyword>
<reference evidence="15" key="1">
    <citation type="journal article" date="2021" name="PeerJ">
        <title>Extensive microbial diversity within the chicken gut microbiome revealed by metagenomics and culture.</title>
        <authorList>
            <person name="Gilroy R."/>
            <person name="Ravi A."/>
            <person name="Getino M."/>
            <person name="Pursley I."/>
            <person name="Horton D.L."/>
            <person name="Alikhan N.F."/>
            <person name="Baker D."/>
            <person name="Gharbi K."/>
            <person name="Hall N."/>
            <person name="Watson M."/>
            <person name="Adriaenssens E.M."/>
            <person name="Foster-Nyarko E."/>
            <person name="Jarju S."/>
            <person name="Secka A."/>
            <person name="Antonio M."/>
            <person name="Oren A."/>
            <person name="Chaudhuri R.R."/>
            <person name="La Ragione R."/>
            <person name="Hildebrand F."/>
            <person name="Pallen M.J."/>
        </authorList>
    </citation>
    <scope>NUCLEOTIDE SEQUENCE</scope>
    <source>
        <strain evidence="15">578</strain>
    </source>
</reference>
<dbReference type="EMBL" id="DYWK01000002">
    <property type="protein sequence ID" value="HJF17724.1"/>
    <property type="molecule type" value="Genomic_DNA"/>
</dbReference>
<keyword evidence="1 12" id="KW-0240">DNA-directed RNA polymerase</keyword>
<keyword evidence="5 12" id="KW-0235">DNA replication</keyword>
<evidence type="ECO:0000256" key="13">
    <source>
        <dbReference type="SAM" id="MobiDB-lite"/>
    </source>
</evidence>
<feature type="compositionally biased region" description="Acidic residues" evidence="13">
    <location>
        <begin position="874"/>
        <end position="884"/>
    </location>
</feature>
<comment type="domain">
    <text evidence="12">Contains an N-terminal zinc-binding domain, a central core domain that contains the primase activity, and a C-terminal DnaB-binding domain.</text>
</comment>
<dbReference type="CDD" id="cd03364">
    <property type="entry name" value="TOPRIM_DnaG_primases"/>
    <property type="match status" value="1"/>
</dbReference>
<organism evidence="15 16">
    <name type="scientific">Aeriscardovia aeriphila</name>
    <dbReference type="NCBI Taxonomy" id="218139"/>
    <lineage>
        <taxon>Bacteria</taxon>
        <taxon>Bacillati</taxon>
        <taxon>Actinomycetota</taxon>
        <taxon>Actinomycetes</taxon>
        <taxon>Bifidobacteriales</taxon>
        <taxon>Bifidobacteriaceae</taxon>
        <taxon>Aeriscardovia</taxon>
    </lineage>
</organism>
<dbReference type="PANTHER" id="PTHR30313:SF2">
    <property type="entry name" value="DNA PRIMASE"/>
    <property type="match status" value="1"/>
</dbReference>
<evidence type="ECO:0000313" key="16">
    <source>
        <dbReference type="Proteomes" id="UP000715651"/>
    </source>
</evidence>
<keyword evidence="8 12" id="KW-0862">Zinc</keyword>
<keyword evidence="4 12" id="KW-0548">Nucleotidyltransferase</keyword>
<dbReference type="GO" id="GO:0005737">
    <property type="term" value="C:cytoplasm"/>
    <property type="evidence" value="ECO:0007669"/>
    <property type="project" value="TreeGrafter"/>
</dbReference>
<evidence type="ECO:0000256" key="4">
    <source>
        <dbReference type="ARBA" id="ARBA00022695"/>
    </source>
</evidence>
<evidence type="ECO:0000256" key="9">
    <source>
        <dbReference type="ARBA" id="ARBA00022842"/>
    </source>
</evidence>
<evidence type="ECO:0000256" key="6">
    <source>
        <dbReference type="ARBA" id="ARBA00022723"/>
    </source>
</evidence>
<dbReference type="Pfam" id="PF08275">
    <property type="entry name" value="DNAG_N"/>
    <property type="match status" value="1"/>
</dbReference>